<evidence type="ECO:0000313" key="2">
    <source>
        <dbReference type="Proteomes" id="UP000192761"/>
    </source>
</evidence>
<dbReference type="EMBL" id="FWXD01000003">
    <property type="protein sequence ID" value="SMC19722.1"/>
    <property type="molecule type" value="Genomic_DNA"/>
</dbReference>
<name>A0A1W1X700_9NEIS</name>
<dbReference type="AlphaFoldDB" id="A0A1W1X700"/>
<protein>
    <submittedName>
        <fullName evidence="1">Uncharacterized protein</fullName>
    </submittedName>
</protein>
<evidence type="ECO:0000313" key="1">
    <source>
        <dbReference type="EMBL" id="SMC19722.1"/>
    </source>
</evidence>
<dbReference type="Proteomes" id="UP000192761">
    <property type="component" value="Unassembled WGS sequence"/>
</dbReference>
<sequence length="92" mass="10390">MFDPKSRYAKLTPLVLTDARGRSVEVTPPATAPQQVFRGVHVRRDGERTDHLAALYLADPAAFWRLAEFNDAMRAEVLTELREVQIPQQGKT</sequence>
<dbReference type="RefSeq" id="WP_084089225.1">
    <property type="nucleotide sequence ID" value="NZ_FWXD01000003.1"/>
</dbReference>
<reference evidence="1 2" key="1">
    <citation type="submission" date="2017-04" db="EMBL/GenBank/DDBJ databases">
        <authorList>
            <person name="Afonso C.L."/>
            <person name="Miller P.J."/>
            <person name="Scott M.A."/>
            <person name="Spackman E."/>
            <person name="Goraichik I."/>
            <person name="Dimitrov K.M."/>
            <person name="Suarez D.L."/>
            <person name="Swayne D.E."/>
        </authorList>
    </citation>
    <scope>NUCLEOTIDE SEQUENCE [LARGE SCALE GENOMIC DNA]</scope>
    <source>
        <strain evidence="1 2">DSM 23236</strain>
    </source>
</reference>
<organism evidence="1 2">
    <name type="scientific">Andreprevotia lacus DSM 23236</name>
    <dbReference type="NCBI Taxonomy" id="1121001"/>
    <lineage>
        <taxon>Bacteria</taxon>
        <taxon>Pseudomonadati</taxon>
        <taxon>Pseudomonadota</taxon>
        <taxon>Betaproteobacteria</taxon>
        <taxon>Neisseriales</taxon>
        <taxon>Chitinibacteraceae</taxon>
        <taxon>Andreprevotia</taxon>
    </lineage>
</organism>
<keyword evidence="2" id="KW-1185">Reference proteome</keyword>
<dbReference type="STRING" id="1121001.SAMN02745857_00774"/>
<gene>
    <name evidence="1" type="ORF">SAMN02745857_00774</name>
</gene>
<dbReference type="OrthoDB" id="9809850at2"/>
<proteinExistence type="predicted"/>
<accession>A0A1W1X700</accession>